<dbReference type="Pfam" id="PF00440">
    <property type="entry name" value="TetR_N"/>
    <property type="match status" value="1"/>
</dbReference>
<dbReference type="InterPro" id="IPR001647">
    <property type="entry name" value="HTH_TetR"/>
</dbReference>
<keyword evidence="2 4" id="KW-0238">DNA-binding</keyword>
<evidence type="ECO:0000313" key="7">
    <source>
        <dbReference type="Proteomes" id="UP001595833"/>
    </source>
</evidence>
<sequence>MDRTEISGSGDPARTVATLWGTRRLPRRGPKHTLTTAQVTAAAIGIADGDQDLSTLSMRRVAEALGVGTMSLYTYVSSREELVEAMLDTVYGEAVQLLGPLGDAPWQDGLRRVARVNWELCTRHPWVLQVFTGRPPLGPHTIAKYERELAVIEGIGLTDVEMDAAVTLVHTHVEGVARRRVEADRVVRRTGIDDEQWWRQVQPAIEAVFDPSRFPISARVGQAAGQAHRSAHNPEHAYAFGLDRLIQGVEALISERAGA</sequence>
<dbReference type="PROSITE" id="PS50977">
    <property type="entry name" value="HTH_TETR_2"/>
    <property type="match status" value="1"/>
</dbReference>
<keyword evidence="7" id="KW-1185">Reference proteome</keyword>
<dbReference type="Gene3D" id="1.10.10.60">
    <property type="entry name" value="Homeodomain-like"/>
    <property type="match status" value="1"/>
</dbReference>
<gene>
    <name evidence="6" type="ORF">ACFPFM_20660</name>
</gene>
<proteinExistence type="predicted"/>
<evidence type="ECO:0000256" key="3">
    <source>
        <dbReference type="ARBA" id="ARBA00023163"/>
    </source>
</evidence>
<keyword evidence="1" id="KW-0805">Transcription regulation</keyword>
<comment type="caution">
    <text evidence="6">The sequence shown here is derived from an EMBL/GenBank/DDBJ whole genome shotgun (WGS) entry which is preliminary data.</text>
</comment>
<reference evidence="7" key="1">
    <citation type="journal article" date="2019" name="Int. J. Syst. Evol. Microbiol.">
        <title>The Global Catalogue of Microorganisms (GCM) 10K type strain sequencing project: providing services to taxonomists for standard genome sequencing and annotation.</title>
        <authorList>
            <consortium name="The Broad Institute Genomics Platform"/>
            <consortium name="The Broad Institute Genome Sequencing Center for Infectious Disease"/>
            <person name="Wu L."/>
            <person name="Ma J."/>
        </authorList>
    </citation>
    <scope>NUCLEOTIDE SEQUENCE [LARGE SCALE GENOMIC DNA]</scope>
    <source>
        <strain evidence="7">KCTC 12848</strain>
    </source>
</reference>
<dbReference type="EMBL" id="JBHSJB010000018">
    <property type="protein sequence ID" value="MFC5056156.1"/>
    <property type="molecule type" value="Genomic_DNA"/>
</dbReference>
<dbReference type="Proteomes" id="UP001595833">
    <property type="component" value="Unassembled WGS sequence"/>
</dbReference>
<dbReference type="InterPro" id="IPR009057">
    <property type="entry name" value="Homeodomain-like_sf"/>
</dbReference>
<evidence type="ECO:0000313" key="6">
    <source>
        <dbReference type="EMBL" id="MFC5056156.1"/>
    </source>
</evidence>
<dbReference type="RefSeq" id="WP_344039548.1">
    <property type="nucleotide sequence ID" value="NZ_BAAAKE010000017.1"/>
</dbReference>
<dbReference type="Pfam" id="PF02909">
    <property type="entry name" value="TetR_C_1"/>
    <property type="match status" value="1"/>
</dbReference>
<dbReference type="InterPro" id="IPR004111">
    <property type="entry name" value="Repressor_TetR_C"/>
</dbReference>
<dbReference type="Gene3D" id="1.10.357.10">
    <property type="entry name" value="Tetracycline Repressor, domain 2"/>
    <property type="match status" value="1"/>
</dbReference>
<evidence type="ECO:0000259" key="5">
    <source>
        <dbReference type="PROSITE" id="PS50977"/>
    </source>
</evidence>
<organism evidence="6 7">
    <name type="scientific">Saccharothrix xinjiangensis</name>
    <dbReference type="NCBI Taxonomy" id="204798"/>
    <lineage>
        <taxon>Bacteria</taxon>
        <taxon>Bacillati</taxon>
        <taxon>Actinomycetota</taxon>
        <taxon>Actinomycetes</taxon>
        <taxon>Pseudonocardiales</taxon>
        <taxon>Pseudonocardiaceae</taxon>
        <taxon>Saccharothrix</taxon>
    </lineage>
</organism>
<dbReference type="InterPro" id="IPR036271">
    <property type="entry name" value="Tet_transcr_reg_TetR-rel_C_sf"/>
</dbReference>
<name>A0ABV9Y689_9PSEU</name>
<feature type="DNA-binding region" description="H-T-H motif" evidence="4">
    <location>
        <begin position="57"/>
        <end position="76"/>
    </location>
</feature>
<evidence type="ECO:0000256" key="1">
    <source>
        <dbReference type="ARBA" id="ARBA00023015"/>
    </source>
</evidence>
<feature type="domain" description="HTH tetR-type" evidence="5">
    <location>
        <begin position="33"/>
        <end position="94"/>
    </location>
</feature>
<accession>A0ABV9Y689</accession>
<evidence type="ECO:0000256" key="4">
    <source>
        <dbReference type="PROSITE-ProRule" id="PRU00335"/>
    </source>
</evidence>
<dbReference type="SUPFAM" id="SSF46689">
    <property type="entry name" value="Homeodomain-like"/>
    <property type="match status" value="1"/>
</dbReference>
<keyword evidence="3" id="KW-0804">Transcription</keyword>
<protein>
    <submittedName>
        <fullName evidence="6">TetR/AcrR family transcriptional regulator C-terminal domain-containing protein</fullName>
    </submittedName>
</protein>
<evidence type="ECO:0000256" key="2">
    <source>
        <dbReference type="ARBA" id="ARBA00023125"/>
    </source>
</evidence>
<dbReference type="SUPFAM" id="SSF48498">
    <property type="entry name" value="Tetracyclin repressor-like, C-terminal domain"/>
    <property type="match status" value="1"/>
</dbReference>